<sequence length="294" mass="29452">MTAVLTAVPDADDSRAEPADQPFAGVDPRLAAARAALAEAEAATGLRDRLPGPGLSTSPTLTAVDASEVPAPAPPPAAPAPLSGVDDRTLPVPAALAPLFPAGALPRGSVVQVSGSTSVLLALAASTATDGGWCAFAAMPHIGWRAAHGAGLALERVAVVPSPGPDAAGVVGALTDGFDVLVVGRCPALAERDRRSLTGRIRTRGAVLLTTHSWPGAHLVLRATRTGCDGLGQGWGHLTDQHLTVRATGRAGASGQREVRVLAGLDGLRPEPGTTAPAPAPGMSPTEPPLLRAV</sequence>
<dbReference type="RefSeq" id="WP_388005769.1">
    <property type="nucleotide sequence ID" value="NZ_JBHUEE010000004.1"/>
</dbReference>
<feature type="region of interest" description="Disordered" evidence="1">
    <location>
        <begin position="41"/>
        <end position="61"/>
    </location>
</feature>
<feature type="compositionally biased region" description="Pro residues" evidence="1">
    <location>
        <begin position="278"/>
        <end position="288"/>
    </location>
</feature>
<gene>
    <name evidence="2" type="ORF">ACFSE6_09770</name>
</gene>
<feature type="region of interest" description="Disordered" evidence="1">
    <location>
        <begin position="265"/>
        <end position="294"/>
    </location>
</feature>
<reference evidence="3" key="1">
    <citation type="journal article" date="2019" name="Int. J. Syst. Evol. Microbiol.">
        <title>The Global Catalogue of Microorganisms (GCM) 10K type strain sequencing project: providing services to taxonomists for standard genome sequencing and annotation.</title>
        <authorList>
            <consortium name="The Broad Institute Genomics Platform"/>
            <consortium name="The Broad Institute Genome Sequencing Center for Infectious Disease"/>
            <person name="Wu L."/>
            <person name="Ma J."/>
        </authorList>
    </citation>
    <scope>NUCLEOTIDE SEQUENCE [LARGE SCALE GENOMIC DNA]</scope>
    <source>
        <strain evidence="3">JCM 17130</strain>
    </source>
</reference>
<accession>A0ABW4L5K0</accession>
<protein>
    <submittedName>
        <fullName evidence="2">Uncharacterized protein</fullName>
    </submittedName>
</protein>
<comment type="caution">
    <text evidence="2">The sequence shown here is derived from an EMBL/GenBank/DDBJ whole genome shotgun (WGS) entry which is preliminary data.</text>
</comment>
<name>A0ABW4L5K0_9MICO</name>
<proteinExistence type="predicted"/>
<evidence type="ECO:0000256" key="1">
    <source>
        <dbReference type="SAM" id="MobiDB-lite"/>
    </source>
</evidence>
<organism evidence="2 3">
    <name type="scientific">Georgenia deserti</name>
    <dbReference type="NCBI Taxonomy" id="2093781"/>
    <lineage>
        <taxon>Bacteria</taxon>
        <taxon>Bacillati</taxon>
        <taxon>Actinomycetota</taxon>
        <taxon>Actinomycetes</taxon>
        <taxon>Micrococcales</taxon>
        <taxon>Bogoriellaceae</taxon>
        <taxon>Georgenia</taxon>
    </lineage>
</organism>
<dbReference type="EMBL" id="JBHUEE010000004">
    <property type="protein sequence ID" value="MFD1718123.1"/>
    <property type="molecule type" value="Genomic_DNA"/>
</dbReference>
<evidence type="ECO:0000313" key="2">
    <source>
        <dbReference type="EMBL" id="MFD1718123.1"/>
    </source>
</evidence>
<keyword evidence="3" id="KW-1185">Reference proteome</keyword>
<feature type="region of interest" description="Disordered" evidence="1">
    <location>
        <begin position="1"/>
        <end position="27"/>
    </location>
</feature>
<evidence type="ECO:0000313" key="3">
    <source>
        <dbReference type="Proteomes" id="UP001597277"/>
    </source>
</evidence>
<dbReference type="Proteomes" id="UP001597277">
    <property type="component" value="Unassembled WGS sequence"/>
</dbReference>